<comment type="caution">
    <text evidence="1">The sequence shown here is derived from an EMBL/GenBank/DDBJ whole genome shotgun (WGS) entry which is preliminary data.</text>
</comment>
<sequence length="149" mass="16624">MQTGQSQAGKECCQEVQMLVKGVLEFCEGQDHIKISGDWFKRKGEKQGPINLEKSEKLNSFFQSFLTKEDTGNLPDPPKYKYNKELEATAITDIYYVQRLLADLHTQNKSPGPDIISPLIFATPADLLSASVCRSLEKGISQISGVRQT</sequence>
<protein>
    <submittedName>
        <fullName evidence="1">Uncharacterized protein</fullName>
    </submittedName>
</protein>
<dbReference type="EMBL" id="BMAT01000211">
    <property type="protein sequence ID" value="GFR61767.1"/>
    <property type="molecule type" value="Genomic_DNA"/>
</dbReference>
<evidence type="ECO:0000313" key="1">
    <source>
        <dbReference type="EMBL" id="GFR61767.1"/>
    </source>
</evidence>
<proteinExistence type="predicted"/>
<organism evidence="1 2">
    <name type="scientific">Elysia marginata</name>
    <dbReference type="NCBI Taxonomy" id="1093978"/>
    <lineage>
        <taxon>Eukaryota</taxon>
        <taxon>Metazoa</taxon>
        <taxon>Spiralia</taxon>
        <taxon>Lophotrochozoa</taxon>
        <taxon>Mollusca</taxon>
        <taxon>Gastropoda</taxon>
        <taxon>Heterobranchia</taxon>
        <taxon>Euthyneura</taxon>
        <taxon>Panpulmonata</taxon>
        <taxon>Sacoglossa</taxon>
        <taxon>Placobranchoidea</taxon>
        <taxon>Plakobranchidae</taxon>
        <taxon>Elysia</taxon>
    </lineage>
</organism>
<evidence type="ECO:0000313" key="2">
    <source>
        <dbReference type="Proteomes" id="UP000762676"/>
    </source>
</evidence>
<keyword evidence="2" id="KW-1185">Reference proteome</keyword>
<dbReference type="Proteomes" id="UP000762676">
    <property type="component" value="Unassembled WGS sequence"/>
</dbReference>
<name>A0AAV4EL57_9GAST</name>
<accession>A0AAV4EL57</accession>
<dbReference type="AlphaFoldDB" id="A0AAV4EL57"/>
<gene>
    <name evidence="1" type="ORF">ElyMa_000112000</name>
</gene>
<reference evidence="1 2" key="1">
    <citation type="journal article" date="2021" name="Elife">
        <title>Chloroplast acquisition without the gene transfer in kleptoplastic sea slugs, Plakobranchus ocellatus.</title>
        <authorList>
            <person name="Maeda T."/>
            <person name="Takahashi S."/>
            <person name="Yoshida T."/>
            <person name="Shimamura S."/>
            <person name="Takaki Y."/>
            <person name="Nagai Y."/>
            <person name="Toyoda A."/>
            <person name="Suzuki Y."/>
            <person name="Arimoto A."/>
            <person name="Ishii H."/>
            <person name="Satoh N."/>
            <person name="Nishiyama T."/>
            <person name="Hasebe M."/>
            <person name="Maruyama T."/>
            <person name="Minagawa J."/>
            <person name="Obokata J."/>
            <person name="Shigenobu S."/>
        </authorList>
    </citation>
    <scope>NUCLEOTIDE SEQUENCE [LARGE SCALE GENOMIC DNA]</scope>
</reference>